<evidence type="ECO:0000256" key="2">
    <source>
        <dbReference type="SAM" id="Phobius"/>
    </source>
</evidence>
<proteinExistence type="predicted"/>
<evidence type="ECO:0000313" key="3">
    <source>
        <dbReference type="EMBL" id="KAF2179928.1"/>
    </source>
</evidence>
<gene>
    <name evidence="3" type="ORF">K469DRAFT_741390</name>
</gene>
<protein>
    <submittedName>
        <fullName evidence="3">Uncharacterized protein</fullName>
    </submittedName>
</protein>
<dbReference type="Proteomes" id="UP000800200">
    <property type="component" value="Unassembled WGS sequence"/>
</dbReference>
<dbReference type="AlphaFoldDB" id="A0A6A6DNH2"/>
<reference evidence="3" key="1">
    <citation type="journal article" date="2020" name="Stud. Mycol.">
        <title>101 Dothideomycetes genomes: a test case for predicting lifestyles and emergence of pathogens.</title>
        <authorList>
            <person name="Haridas S."/>
            <person name="Albert R."/>
            <person name="Binder M."/>
            <person name="Bloem J."/>
            <person name="Labutti K."/>
            <person name="Salamov A."/>
            <person name="Andreopoulos B."/>
            <person name="Baker S."/>
            <person name="Barry K."/>
            <person name="Bills G."/>
            <person name="Bluhm B."/>
            <person name="Cannon C."/>
            <person name="Castanera R."/>
            <person name="Culley D."/>
            <person name="Daum C."/>
            <person name="Ezra D."/>
            <person name="Gonzalez J."/>
            <person name="Henrissat B."/>
            <person name="Kuo A."/>
            <person name="Liang C."/>
            <person name="Lipzen A."/>
            <person name="Lutzoni F."/>
            <person name="Magnuson J."/>
            <person name="Mondo S."/>
            <person name="Nolan M."/>
            <person name="Ohm R."/>
            <person name="Pangilinan J."/>
            <person name="Park H.-J."/>
            <person name="Ramirez L."/>
            <person name="Alfaro M."/>
            <person name="Sun H."/>
            <person name="Tritt A."/>
            <person name="Yoshinaga Y."/>
            <person name="Zwiers L.-H."/>
            <person name="Turgeon B."/>
            <person name="Goodwin S."/>
            <person name="Spatafora J."/>
            <person name="Crous P."/>
            <person name="Grigoriev I."/>
        </authorList>
    </citation>
    <scope>NUCLEOTIDE SEQUENCE</scope>
    <source>
        <strain evidence="3">CBS 207.26</strain>
    </source>
</reference>
<name>A0A6A6DNH2_9PEZI</name>
<dbReference type="PANTHER" id="PTHR35043">
    <property type="entry name" value="TRANSCRIPTION FACTOR DOMAIN-CONTAINING PROTEIN"/>
    <property type="match status" value="1"/>
</dbReference>
<feature type="transmembrane region" description="Helical" evidence="2">
    <location>
        <begin position="262"/>
        <end position="281"/>
    </location>
</feature>
<feature type="transmembrane region" description="Helical" evidence="2">
    <location>
        <begin position="358"/>
        <end position="377"/>
    </location>
</feature>
<accession>A0A6A6DNH2</accession>
<feature type="transmembrane region" description="Helical" evidence="2">
    <location>
        <begin position="165"/>
        <end position="184"/>
    </location>
</feature>
<feature type="region of interest" description="Disordered" evidence="1">
    <location>
        <begin position="312"/>
        <end position="337"/>
    </location>
</feature>
<evidence type="ECO:0000256" key="1">
    <source>
        <dbReference type="SAM" id="MobiDB-lite"/>
    </source>
</evidence>
<dbReference type="EMBL" id="ML994661">
    <property type="protein sequence ID" value="KAF2179928.1"/>
    <property type="molecule type" value="Genomic_DNA"/>
</dbReference>
<keyword evidence="2" id="KW-0472">Membrane</keyword>
<keyword evidence="4" id="KW-1185">Reference proteome</keyword>
<sequence length="403" mass="45255">MVSGTNDTQIITTGSLTSSADGRIDGWNPQPNSRGTMDIVWTCVTTTFLCTYTILCLNCPVSNESWWKTQARKLMWMGIAISGPEFTLTAAAGQLAAARDSLIPQDGAPFRINSKHVHWLVSREYIDFPGVSDEELWDKSKQDTLAKLITCFQVGYLILQCIGRALSTMAIVVCAIMTSICWIAKPLDVRYPIRIRMDVTMAQPFMKIPVGPLKRPIPRIGDSRLPWLTWTENSCLCFGTMIYASIHMTGWNFHFPTRVEQILWRVSSLILLGATVAFWILESLAMGWRYGGGQELFTRLFTQRSKSSPVELMTSNSNSNIANGTTQTSDKLGTAESQQEYSHETPFEPRELPLVWEFWGIFPIAFIYAAARVYILVEALLGLRSLPLSAYLTVDWASLFPHI</sequence>
<dbReference type="OrthoDB" id="9451547at2759"/>
<keyword evidence="2" id="KW-1133">Transmembrane helix</keyword>
<keyword evidence="2" id="KW-0812">Transmembrane</keyword>
<organism evidence="3 4">
    <name type="scientific">Zopfia rhizophila CBS 207.26</name>
    <dbReference type="NCBI Taxonomy" id="1314779"/>
    <lineage>
        <taxon>Eukaryota</taxon>
        <taxon>Fungi</taxon>
        <taxon>Dikarya</taxon>
        <taxon>Ascomycota</taxon>
        <taxon>Pezizomycotina</taxon>
        <taxon>Dothideomycetes</taxon>
        <taxon>Dothideomycetes incertae sedis</taxon>
        <taxon>Zopfiaceae</taxon>
        <taxon>Zopfia</taxon>
    </lineage>
</organism>
<evidence type="ECO:0000313" key="4">
    <source>
        <dbReference type="Proteomes" id="UP000800200"/>
    </source>
</evidence>
<dbReference type="PANTHER" id="PTHR35043:SF8">
    <property type="entry name" value="DUF4220 DOMAIN-CONTAINING PROTEIN"/>
    <property type="match status" value="1"/>
</dbReference>